<evidence type="ECO:0000313" key="3">
    <source>
        <dbReference type="Proteomes" id="UP000324800"/>
    </source>
</evidence>
<dbReference type="InterPro" id="IPR043128">
    <property type="entry name" value="Rev_trsase/Diguanyl_cyclase"/>
</dbReference>
<dbReference type="InterPro" id="IPR043502">
    <property type="entry name" value="DNA/RNA_pol_sf"/>
</dbReference>
<sequence length="330" mass="38249">FNPTFILPKPHQKWRKNLDASALNQEIQTIHFKMNGTDQVRDLISKGDWATSLDLKSAFHHLTSNALRNAALPNLLRTSTSNGSNEDTERVRYKNFKLRRRSAPLTLEQRKVVRINVDNNEDLRNIWMDNSSREVRNRTKTTDQLLKMDLRLEKDIHKDDSPKKTGTTQLIKEIYQHNIETNPNQDKISSINNRQAEFFKSLSKRSFSLSKANRLSKNESIEEQGMEREYESTQRNPSRALLVIVSDSEEQRDEIRSENFRGSDGIGRISKGLGSDSGTVNRRYFSPTWRMEQGTEEMDKQQEGDESHILRTIPLRISLQRAADQSDPHQ</sequence>
<gene>
    <name evidence="2" type="ORF">EZS28_050419</name>
</gene>
<protein>
    <recommendedName>
        <fullName evidence="4">Reverse transcriptase domain-containing protein</fullName>
    </recommendedName>
</protein>
<evidence type="ECO:0000256" key="1">
    <source>
        <dbReference type="SAM" id="MobiDB-lite"/>
    </source>
</evidence>
<dbReference type="EMBL" id="SNRW01036987">
    <property type="protein sequence ID" value="KAA6354054.1"/>
    <property type="molecule type" value="Genomic_DNA"/>
</dbReference>
<evidence type="ECO:0008006" key="4">
    <source>
        <dbReference type="Google" id="ProtNLM"/>
    </source>
</evidence>
<accession>A0A5J4T6Q8</accession>
<dbReference type="SUPFAM" id="SSF56672">
    <property type="entry name" value="DNA/RNA polymerases"/>
    <property type="match status" value="1"/>
</dbReference>
<feature type="non-terminal residue" evidence="2">
    <location>
        <position position="330"/>
    </location>
</feature>
<proteinExistence type="predicted"/>
<dbReference type="Gene3D" id="3.10.10.10">
    <property type="entry name" value="HIV Type 1 Reverse Transcriptase, subunit A, domain 1"/>
    <property type="match status" value="1"/>
</dbReference>
<evidence type="ECO:0000313" key="2">
    <source>
        <dbReference type="EMBL" id="KAA6354054.1"/>
    </source>
</evidence>
<organism evidence="2 3">
    <name type="scientific">Streblomastix strix</name>
    <dbReference type="NCBI Taxonomy" id="222440"/>
    <lineage>
        <taxon>Eukaryota</taxon>
        <taxon>Metamonada</taxon>
        <taxon>Preaxostyla</taxon>
        <taxon>Oxymonadida</taxon>
        <taxon>Streblomastigidae</taxon>
        <taxon>Streblomastix</taxon>
    </lineage>
</organism>
<feature type="non-terminal residue" evidence="2">
    <location>
        <position position="1"/>
    </location>
</feature>
<feature type="region of interest" description="Disordered" evidence="1">
    <location>
        <begin position="253"/>
        <end position="274"/>
    </location>
</feature>
<dbReference type="OrthoDB" id="10068564at2759"/>
<name>A0A5J4T6Q8_9EUKA</name>
<comment type="caution">
    <text evidence="2">The sequence shown here is derived from an EMBL/GenBank/DDBJ whole genome shotgun (WGS) entry which is preliminary data.</text>
</comment>
<dbReference type="AlphaFoldDB" id="A0A5J4T6Q8"/>
<reference evidence="2 3" key="1">
    <citation type="submission" date="2019-03" db="EMBL/GenBank/DDBJ databases">
        <title>Single cell metagenomics reveals metabolic interactions within the superorganism composed of flagellate Streblomastix strix and complex community of Bacteroidetes bacteria on its surface.</title>
        <authorList>
            <person name="Treitli S.C."/>
            <person name="Kolisko M."/>
            <person name="Husnik F."/>
            <person name="Keeling P."/>
            <person name="Hampl V."/>
        </authorList>
    </citation>
    <scope>NUCLEOTIDE SEQUENCE [LARGE SCALE GENOMIC DNA]</scope>
    <source>
        <strain evidence="2">ST1C</strain>
    </source>
</reference>
<dbReference type="Gene3D" id="3.30.70.270">
    <property type="match status" value="1"/>
</dbReference>
<dbReference type="Proteomes" id="UP000324800">
    <property type="component" value="Unassembled WGS sequence"/>
</dbReference>